<feature type="compositionally biased region" description="Polar residues" evidence="5">
    <location>
        <begin position="515"/>
        <end position="525"/>
    </location>
</feature>
<reference evidence="7" key="1">
    <citation type="submission" date="2023-06" db="EMBL/GenBank/DDBJ databases">
        <title>Genome-scale phylogeny and comparative genomics of the fungal order Sordariales.</title>
        <authorList>
            <consortium name="Lawrence Berkeley National Laboratory"/>
            <person name="Hensen N."/>
            <person name="Bonometti L."/>
            <person name="Westerberg I."/>
            <person name="Brannstrom I.O."/>
            <person name="Guillou S."/>
            <person name="Cros-Aarteil S."/>
            <person name="Calhoun S."/>
            <person name="Haridas S."/>
            <person name="Kuo A."/>
            <person name="Mondo S."/>
            <person name="Pangilinan J."/>
            <person name="Riley R."/>
            <person name="Labutti K."/>
            <person name="Andreopoulos B."/>
            <person name="Lipzen A."/>
            <person name="Chen C."/>
            <person name="Yanf M."/>
            <person name="Daum C."/>
            <person name="Ng V."/>
            <person name="Clum A."/>
            <person name="Steindorff A."/>
            <person name="Ohm R."/>
            <person name="Martin F."/>
            <person name="Silar P."/>
            <person name="Natvig D."/>
            <person name="Lalanne C."/>
            <person name="Gautier V."/>
            <person name="Ament-Velasquez S.L."/>
            <person name="Kruys A."/>
            <person name="Hutchinson M.I."/>
            <person name="Powell A.J."/>
            <person name="Barry K."/>
            <person name="Miller A.N."/>
            <person name="Grigoriev I.V."/>
            <person name="Debuchy R."/>
            <person name="Gladieux P."/>
            <person name="Thoren M.H."/>
            <person name="Johannesson H."/>
        </authorList>
    </citation>
    <scope>NUCLEOTIDE SEQUENCE</scope>
    <source>
        <strain evidence="7">SMH4607-1</strain>
    </source>
</reference>
<dbReference type="SUPFAM" id="SSF52113">
    <property type="entry name" value="BRCT domain"/>
    <property type="match status" value="1"/>
</dbReference>
<accession>A0AA40A2T8</accession>
<dbReference type="InterPro" id="IPR006572">
    <property type="entry name" value="Znf_DBF"/>
</dbReference>
<dbReference type="GO" id="GO:0003676">
    <property type="term" value="F:nucleic acid binding"/>
    <property type="evidence" value="ECO:0007669"/>
    <property type="project" value="InterPro"/>
</dbReference>
<dbReference type="GO" id="GO:0008270">
    <property type="term" value="F:zinc ion binding"/>
    <property type="evidence" value="ECO:0007669"/>
    <property type="project" value="UniProtKB-KW"/>
</dbReference>
<dbReference type="InterPro" id="IPR051590">
    <property type="entry name" value="Replication_Regulatory_Kinase"/>
</dbReference>
<keyword evidence="8" id="KW-1185">Reference proteome</keyword>
<dbReference type="FunFam" id="6.10.250.3410:FF:000001">
    <property type="entry name" value="Protein DBF4 homolog A"/>
    <property type="match status" value="1"/>
</dbReference>
<dbReference type="InterPro" id="IPR038545">
    <property type="entry name" value="Znf_DBF_sf"/>
</dbReference>
<dbReference type="Pfam" id="PF07535">
    <property type="entry name" value="zf-DBF"/>
    <property type="match status" value="1"/>
</dbReference>
<dbReference type="GO" id="GO:0010571">
    <property type="term" value="P:positive regulation of nuclear cell cycle DNA replication"/>
    <property type="evidence" value="ECO:0007669"/>
    <property type="project" value="TreeGrafter"/>
</dbReference>
<feature type="compositionally biased region" description="Polar residues" evidence="5">
    <location>
        <begin position="536"/>
        <end position="548"/>
    </location>
</feature>
<evidence type="ECO:0000259" key="6">
    <source>
        <dbReference type="PROSITE" id="PS51265"/>
    </source>
</evidence>
<dbReference type="Proteomes" id="UP001172102">
    <property type="component" value="Unassembled WGS sequence"/>
</dbReference>
<evidence type="ECO:0000313" key="7">
    <source>
        <dbReference type="EMBL" id="KAK0708256.1"/>
    </source>
</evidence>
<organism evidence="7 8">
    <name type="scientific">Lasiosphaeris hirsuta</name>
    <dbReference type="NCBI Taxonomy" id="260670"/>
    <lineage>
        <taxon>Eukaryota</taxon>
        <taxon>Fungi</taxon>
        <taxon>Dikarya</taxon>
        <taxon>Ascomycota</taxon>
        <taxon>Pezizomycotina</taxon>
        <taxon>Sordariomycetes</taxon>
        <taxon>Sordariomycetidae</taxon>
        <taxon>Sordariales</taxon>
        <taxon>Lasiosphaeriaceae</taxon>
        <taxon>Lasiosphaeris</taxon>
    </lineage>
</organism>
<dbReference type="GO" id="GO:0043539">
    <property type="term" value="F:protein serine/threonine kinase activator activity"/>
    <property type="evidence" value="ECO:0007669"/>
    <property type="project" value="TreeGrafter"/>
</dbReference>
<feature type="compositionally biased region" description="Polar residues" evidence="5">
    <location>
        <begin position="1"/>
        <end position="20"/>
    </location>
</feature>
<evidence type="ECO:0000256" key="3">
    <source>
        <dbReference type="ARBA" id="ARBA00022833"/>
    </source>
</evidence>
<dbReference type="SMART" id="SM00586">
    <property type="entry name" value="ZnF_DBF"/>
    <property type="match status" value="1"/>
</dbReference>
<name>A0AA40A2T8_9PEZI</name>
<evidence type="ECO:0000256" key="4">
    <source>
        <dbReference type="PROSITE-ProRule" id="PRU00600"/>
    </source>
</evidence>
<evidence type="ECO:0000256" key="5">
    <source>
        <dbReference type="SAM" id="MobiDB-lite"/>
    </source>
</evidence>
<evidence type="ECO:0000256" key="2">
    <source>
        <dbReference type="ARBA" id="ARBA00022771"/>
    </source>
</evidence>
<evidence type="ECO:0000313" key="8">
    <source>
        <dbReference type="Proteomes" id="UP001172102"/>
    </source>
</evidence>
<feature type="compositionally biased region" description="Basic and acidic residues" evidence="5">
    <location>
        <begin position="526"/>
        <end position="535"/>
    </location>
</feature>
<proteinExistence type="predicted"/>
<keyword evidence="3" id="KW-0862">Zinc</keyword>
<dbReference type="PANTHER" id="PTHR15375">
    <property type="entry name" value="ACTIVATOR OF S-PHASE KINASE-RELATED"/>
    <property type="match status" value="1"/>
</dbReference>
<dbReference type="PROSITE" id="PS51265">
    <property type="entry name" value="ZF_DBF4"/>
    <property type="match status" value="1"/>
</dbReference>
<dbReference type="AlphaFoldDB" id="A0AA40A2T8"/>
<dbReference type="PANTHER" id="PTHR15375:SF26">
    <property type="entry name" value="PROTEIN CHIFFON"/>
    <property type="match status" value="1"/>
</dbReference>
<dbReference type="EMBL" id="JAUKUA010000006">
    <property type="protein sequence ID" value="KAK0708256.1"/>
    <property type="molecule type" value="Genomic_DNA"/>
</dbReference>
<dbReference type="InterPro" id="IPR055116">
    <property type="entry name" value="DBF4_BRCT"/>
</dbReference>
<gene>
    <name evidence="7" type="ORF">B0H67DRAFT_603280</name>
</gene>
<feature type="region of interest" description="Disordered" evidence="5">
    <location>
        <begin position="514"/>
        <end position="549"/>
    </location>
</feature>
<dbReference type="InterPro" id="IPR036420">
    <property type="entry name" value="BRCT_dom_sf"/>
</dbReference>
<protein>
    <submittedName>
        <fullName evidence="7">Dfp1/Him1, central region-domain-containing protein</fullName>
    </submittedName>
</protein>
<keyword evidence="1" id="KW-0479">Metal-binding</keyword>
<comment type="caution">
    <text evidence="7">The sequence shown here is derived from an EMBL/GenBank/DDBJ whole genome shotgun (WGS) entry which is preliminary data.</text>
</comment>
<feature type="region of interest" description="Disordered" evidence="5">
    <location>
        <begin position="1"/>
        <end position="23"/>
    </location>
</feature>
<dbReference type="Pfam" id="PF08630">
    <property type="entry name" value="Dfp1_Him1_M"/>
    <property type="match status" value="1"/>
</dbReference>
<dbReference type="Gene3D" id="6.10.250.3410">
    <property type="entry name" value="DBF zinc finger"/>
    <property type="match status" value="1"/>
</dbReference>
<dbReference type="InterPro" id="IPR013939">
    <property type="entry name" value="Regulatory_Dfp1/Him1"/>
</dbReference>
<dbReference type="Gene3D" id="3.40.50.10190">
    <property type="entry name" value="BRCT domain"/>
    <property type="match status" value="2"/>
</dbReference>
<dbReference type="Pfam" id="PF22437">
    <property type="entry name" value="DBF4_BRCT"/>
    <property type="match status" value="1"/>
</dbReference>
<keyword evidence="2 4" id="KW-0863">Zinc-finger</keyword>
<dbReference type="GO" id="GO:1901987">
    <property type="term" value="P:regulation of cell cycle phase transition"/>
    <property type="evidence" value="ECO:0007669"/>
    <property type="project" value="TreeGrafter"/>
</dbReference>
<evidence type="ECO:0000256" key="1">
    <source>
        <dbReference type="ARBA" id="ARBA00022723"/>
    </source>
</evidence>
<sequence length="643" mass="72107">MSTRRLPLSSNPNAANSPMRNSAALFQGSKKIRSHAELMREEAYGQPPPAKRQMIDHGLQRTAGSPTRARSSKTIVHRGSARVAVAAPQERETQYKPSGKELENIRQWQTQIRARFPKMVFYFESIPDEQRSKLAKQVTQLGAREEKFFSIDITHVVTTRTIPTEKTVHDENEPSADSHAAGEPLKTIDPSLLNRTMDLGLTSNTSVRRKLLFDTNTSRRVPLQGQEDALKRPKTRNSDVLHRARDMGKKIWSLEKLQKILAMVQEQDPYKSAVLGHGRGASHGAGEQSNLLQLLQNERVHGPSDRDPTVVTKDLYYFKGPYIYVYDIEEKMKPVMVREYPKVVDKKDGEWPQFRVASQGRCPFVEDYEAPEKESRVQARAAKDRAAKAAVEAAAPSLKPPEIPPPKPVTGKRTLMEMEDTNSRSVLAARPADSFDRTKVANPPALDFRAQNAFVSRNSKTGRFLAGEPVASGVQPSNITSAIRSQMISSTSGVLGAKAGTSKEIHGLQRKVLQKASTPAVSQDLSSRRMTEMSHDSNTFTRSASVSRATHRKLDAVDEDGPAKPKEKLRRTVSVPVARQKARDPKPGYCENCQDKFDDFDDHILSRKHRKFADNDDNWVQLDALLGQLKRTPRYKHEEGDEW</sequence>
<feature type="domain" description="DBF4-type" evidence="6">
    <location>
        <begin position="583"/>
        <end position="632"/>
    </location>
</feature>
<dbReference type="GO" id="GO:0031431">
    <property type="term" value="C:Dbf4-dependent protein kinase complex"/>
    <property type="evidence" value="ECO:0007669"/>
    <property type="project" value="TreeGrafter"/>
</dbReference>